<dbReference type="InterPro" id="IPR033469">
    <property type="entry name" value="CYTH-like_dom_sf"/>
</dbReference>
<dbReference type="Gene3D" id="3.20.100.30">
    <property type="entry name" value="VTC, catalytic tunnel domain"/>
    <property type="match status" value="1"/>
</dbReference>
<name>A0A4R4QB57_9ACTN</name>
<dbReference type="AlphaFoldDB" id="A0A4R4QB57"/>
<gene>
    <name evidence="2" type="ORF">E1261_07995</name>
</gene>
<feature type="domain" description="VTC" evidence="1">
    <location>
        <begin position="34"/>
        <end position="240"/>
    </location>
</feature>
<dbReference type="Proteomes" id="UP000295075">
    <property type="component" value="Unassembled WGS sequence"/>
</dbReference>
<dbReference type="EMBL" id="SMKA01000021">
    <property type="protein sequence ID" value="TDC32577.1"/>
    <property type="molecule type" value="Genomic_DNA"/>
</dbReference>
<dbReference type="CDD" id="cd07750">
    <property type="entry name" value="PolyPPase_VTC_like"/>
    <property type="match status" value="1"/>
</dbReference>
<comment type="caution">
    <text evidence="2">The sequence shown here is derived from an EMBL/GenBank/DDBJ whole genome shotgun (WGS) entry which is preliminary data.</text>
</comment>
<reference evidence="2 3" key="1">
    <citation type="submission" date="2019-03" db="EMBL/GenBank/DDBJ databases">
        <title>Draft genome sequences of novel Actinobacteria.</title>
        <authorList>
            <person name="Sahin N."/>
            <person name="Ay H."/>
            <person name="Saygin H."/>
        </authorList>
    </citation>
    <scope>NUCLEOTIDE SEQUENCE [LARGE SCALE GENOMIC DNA]</scope>
    <source>
        <strain evidence="2 3">JCM 30547</strain>
    </source>
</reference>
<dbReference type="InterPro" id="IPR042267">
    <property type="entry name" value="VTC_sf"/>
</dbReference>
<dbReference type="Pfam" id="PF09359">
    <property type="entry name" value="VTC"/>
    <property type="match status" value="1"/>
</dbReference>
<dbReference type="OrthoDB" id="148766at2"/>
<organism evidence="2 3">
    <name type="scientific">Kribbella albertanoniae</name>
    <dbReference type="NCBI Taxonomy" id="1266829"/>
    <lineage>
        <taxon>Bacteria</taxon>
        <taxon>Bacillati</taxon>
        <taxon>Actinomycetota</taxon>
        <taxon>Actinomycetes</taxon>
        <taxon>Propionibacteriales</taxon>
        <taxon>Kribbellaceae</taxon>
        <taxon>Kribbella</taxon>
    </lineage>
</organism>
<dbReference type="GO" id="GO:0006799">
    <property type="term" value="P:polyphosphate biosynthetic process"/>
    <property type="evidence" value="ECO:0007669"/>
    <property type="project" value="UniProtKB-ARBA"/>
</dbReference>
<dbReference type="SUPFAM" id="SSF55154">
    <property type="entry name" value="CYTH-like phosphatases"/>
    <property type="match status" value="1"/>
</dbReference>
<dbReference type="RefSeq" id="WP_132404266.1">
    <property type="nucleotide sequence ID" value="NZ_SMKA01000021.1"/>
</dbReference>
<proteinExistence type="predicted"/>
<keyword evidence="3" id="KW-1185">Reference proteome</keyword>
<evidence type="ECO:0000259" key="1">
    <source>
        <dbReference type="Pfam" id="PF09359"/>
    </source>
</evidence>
<evidence type="ECO:0000313" key="2">
    <source>
        <dbReference type="EMBL" id="TDC32577.1"/>
    </source>
</evidence>
<evidence type="ECO:0000313" key="3">
    <source>
        <dbReference type="Proteomes" id="UP000295075"/>
    </source>
</evidence>
<dbReference type="InterPro" id="IPR018966">
    <property type="entry name" value="VTC_domain"/>
</dbReference>
<sequence length="257" mass="29165">MSTTRTAAAMAGALEPFPVITLPEVLAEAALQVRVDRKYLVPLETFVELTARLRSTFAALWIDGRCSFRYESVYFDTADHELYRQHLQGRRRRYKLRTRAYLDSGECSLEIKLKGARAETIKSRVDYPLPDRARLTPQAWDFLTERLQTEYGVPPEPRLGPALATTYRRSTLVDPTGHARLTCDTDLRFSAPRHSVQVRPDVVLVESKTAGRAGAADDVLRELGVRPISVSKYCVAVALLNPRLRANPWHRTLQLFR</sequence>
<accession>A0A4R4QB57</accession>
<protein>
    <submittedName>
        <fullName evidence="2">Polyphosphate polymerase domain-containing protein</fullName>
    </submittedName>
</protein>